<reference evidence="2 3" key="1">
    <citation type="submission" date="2010-06" db="EMBL/GenBank/DDBJ databases">
        <title>Complete sequence chromosome of Methanohalobium evestigatum Z-7303.</title>
        <authorList>
            <consortium name="US DOE Joint Genome Institute"/>
            <person name="Lucas S."/>
            <person name="Copeland A."/>
            <person name="Lapidus A."/>
            <person name="Cheng J.-F."/>
            <person name="Bruce D."/>
            <person name="Goodwin L."/>
            <person name="Pitluck S."/>
            <person name="Saunders E."/>
            <person name="Detter J.C."/>
            <person name="Han C."/>
            <person name="Tapia R."/>
            <person name="Land M."/>
            <person name="Hauser L."/>
            <person name="Kyrpides N."/>
            <person name="Mikhailova N."/>
            <person name="Sieprawska-Lupa M."/>
            <person name="Whitman W.B."/>
            <person name="Anderson I."/>
            <person name="Woyke T."/>
        </authorList>
    </citation>
    <scope>NUCLEOTIDE SEQUENCE [LARGE SCALE GENOMIC DNA]</scope>
    <source>
        <strain evidence="3">ATCC BAA-1072 / DSM 3721 / NBRC 107634 / OCM 161 / Z-7303</strain>
    </source>
</reference>
<dbReference type="EMBL" id="CP002069">
    <property type="protein sequence ID" value="ADI73456.1"/>
    <property type="molecule type" value="Genomic_DNA"/>
</dbReference>
<evidence type="ECO:0008006" key="4">
    <source>
        <dbReference type="Google" id="ProtNLM"/>
    </source>
</evidence>
<proteinExistence type="predicted"/>
<feature type="transmembrane region" description="Helical" evidence="1">
    <location>
        <begin position="12"/>
        <end position="34"/>
    </location>
</feature>
<keyword evidence="1" id="KW-1133">Transmembrane helix</keyword>
<name>D7E8B4_METEZ</name>
<dbReference type="KEGG" id="mev:Metev_0545"/>
<protein>
    <recommendedName>
        <fullName evidence="4">Polyprenyl synthetase</fullName>
    </recommendedName>
</protein>
<dbReference type="Proteomes" id="UP000000391">
    <property type="component" value="Chromosome"/>
</dbReference>
<dbReference type="InterPro" id="IPR002829">
    <property type="entry name" value="DUF116"/>
</dbReference>
<dbReference type="AlphaFoldDB" id="D7E8B4"/>
<dbReference type="RefSeq" id="WP_013194024.1">
    <property type="nucleotide sequence ID" value="NC_014253.1"/>
</dbReference>
<dbReference type="PANTHER" id="PTHR43801:SF1">
    <property type="entry name" value="POLYPRENYL SYNTHETASE"/>
    <property type="match status" value="1"/>
</dbReference>
<sequence>MYIPYALLGRVFVYLVVAVIILTLISLLIGIYSYKKNKSLFPNFIFFMLYFFYSPAKLICRTCSIKESIVDDIIIEVGNAVMLERFKQVNGKCAVILPQCLRHPNCKARCDPITGYECEKCGLCDIGTICEAAEKYNFKVFVVPGDSFVRKIIKSYRPHACIGVACHMELTESMQEVSKYMPVQGVWLLKDGCYNTEVDVDEVIRKMEMCNNNAL</sequence>
<dbReference type="STRING" id="644295.Metev_0545"/>
<organism evidence="2 3">
    <name type="scientific">Methanohalobium evestigatum (strain ATCC BAA-1072 / DSM 3721 / NBRC 107634 / OCM 161 / Z-7303)</name>
    <dbReference type="NCBI Taxonomy" id="644295"/>
    <lineage>
        <taxon>Archaea</taxon>
        <taxon>Methanobacteriati</taxon>
        <taxon>Methanobacteriota</taxon>
        <taxon>Stenosarchaea group</taxon>
        <taxon>Methanomicrobia</taxon>
        <taxon>Methanosarcinales</taxon>
        <taxon>Methanosarcinaceae</taxon>
        <taxon>Methanohalobium</taxon>
    </lineage>
</organism>
<evidence type="ECO:0000313" key="2">
    <source>
        <dbReference type="EMBL" id="ADI73456.1"/>
    </source>
</evidence>
<gene>
    <name evidence="2" type="ordered locus">Metev_0545</name>
</gene>
<dbReference type="HOGENOM" id="CLU_067052_1_0_2"/>
<keyword evidence="1" id="KW-0472">Membrane</keyword>
<keyword evidence="3" id="KW-1185">Reference proteome</keyword>
<evidence type="ECO:0000313" key="3">
    <source>
        <dbReference type="Proteomes" id="UP000000391"/>
    </source>
</evidence>
<dbReference type="PANTHER" id="PTHR43801">
    <property type="entry name" value="NUCLEOTIDE-BINDING PROTEIN-RELATED"/>
    <property type="match status" value="1"/>
</dbReference>
<dbReference type="Pfam" id="PF01976">
    <property type="entry name" value="DUF116"/>
    <property type="match status" value="1"/>
</dbReference>
<dbReference type="GeneID" id="9346166"/>
<dbReference type="OrthoDB" id="120943at2157"/>
<accession>D7E8B4</accession>
<dbReference type="PIRSF" id="PIRSF006594">
    <property type="entry name" value="UCP006594"/>
    <property type="match status" value="1"/>
</dbReference>
<evidence type="ECO:0000256" key="1">
    <source>
        <dbReference type="SAM" id="Phobius"/>
    </source>
</evidence>
<feature type="transmembrane region" description="Helical" evidence="1">
    <location>
        <begin position="40"/>
        <end position="60"/>
    </location>
</feature>
<keyword evidence="1" id="KW-0812">Transmembrane</keyword>